<dbReference type="RefSeq" id="WP_416205399.1">
    <property type="nucleotide sequence ID" value="NZ_JBBKTX010000006.1"/>
</dbReference>
<sequence>MEYLVFRLYGPMASWGQAAVGGDRPTAMAPGRAAIIGLLGAALGVKRDDEAGQQRLFDIIVVAVKQLGAGTLLRDYHTVQAPSTDKKFTHYSRKSELAGPKEKLNTVLSSRHYRQDGVWVVAISLSQHSAELTLEYLQAKLQRPVFPLYLGRKSCPPALPLTPMLVSTDHLKNALDTDFPAIVGNEVGNDVRTGVTTDRYWLGMGKQATYYWQGELVDLDGEHHDDTLTYHPWDDPISRSRWQFGQRRQHQLTLMEDR</sequence>
<proteinExistence type="predicted"/>
<evidence type="ECO:0000313" key="3">
    <source>
        <dbReference type="Proteomes" id="UP001620597"/>
    </source>
</evidence>
<dbReference type="Pfam" id="PF09704">
    <property type="entry name" value="Cas_Cas5d"/>
    <property type="match status" value="1"/>
</dbReference>
<evidence type="ECO:0000256" key="1">
    <source>
        <dbReference type="ARBA" id="ARBA00023118"/>
    </source>
</evidence>
<accession>A0ABW8NH39</accession>
<dbReference type="NCBIfam" id="TIGR02593">
    <property type="entry name" value="CRISPR_cas5"/>
    <property type="match status" value="1"/>
</dbReference>
<dbReference type="InterPro" id="IPR013422">
    <property type="entry name" value="CRISPR-assoc_prot_Cas5_N"/>
</dbReference>
<name>A0ABW8NH39_9GAMM</name>
<keyword evidence="3" id="KW-1185">Reference proteome</keyword>
<keyword evidence="1" id="KW-0051">Antiviral defense</keyword>
<evidence type="ECO:0000313" key="2">
    <source>
        <dbReference type="EMBL" id="MFK4752065.1"/>
    </source>
</evidence>
<dbReference type="NCBIfam" id="TIGR01868">
    <property type="entry name" value="casD_Cas5e"/>
    <property type="match status" value="1"/>
</dbReference>
<dbReference type="CDD" id="cd09645">
    <property type="entry name" value="Cas5_I-E"/>
    <property type="match status" value="1"/>
</dbReference>
<dbReference type="Gene3D" id="3.30.70.2660">
    <property type="match status" value="1"/>
</dbReference>
<comment type="caution">
    <text evidence="2">The sequence shown here is derived from an EMBL/GenBank/DDBJ whole genome shotgun (WGS) entry which is preliminary data.</text>
</comment>
<dbReference type="InterPro" id="IPR021124">
    <property type="entry name" value="CRISPR-assoc_prot_Cas5"/>
</dbReference>
<protein>
    <submittedName>
        <fullName evidence="2">Type I-E CRISPR-associated protein Cas5/CasD</fullName>
    </submittedName>
</protein>
<dbReference type="Proteomes" id="UP001620597">
    <property type="component" value="Unassembled WGS sequence"/>
</dbReference>
<reference evidence="2 3" key="1">
    <citation type="submission" date="2024-03" db="EMBL/GenBank/DDBJ databases">
        <title>High-quality draft genome sequence of Oceanobacter sp. wDCs-4.</title>
        <authorList>
            <person name="Dong C."/>
        </authorList>
    </citation>
    <scope>NUCLEOTIDE SEQUENCE [LARGE SCALE GENOMIC DNA]</scope>
    <source>
        <strain evidence="3">wDCs-4</strain>
    </source>
</reference>
<dbReference type="EMBL" id="JBBKTX010000006">
    <property type="protein sequence ID" value="MFK4752065.1"/>
    <property type="molecule type" value="Genomic_DNA"/>
</dbReference>
<dbReference type="InterPro" id="IPR010147">
    <property type="entry name" value="CRISPR-assoc_prot_CasD"/>
</dbReference>
<organism evidence="2 3">
    <name type="scientific">Oceanobacter antarcticus</name>
    <dbReference type="NCBI Taxonomy" id="3133425"/>
    <lineage>
        <taxon>Bacteria</taxon>
        <taxon>Pseudomonadati</taxon>
        <taxon>Pseudomonadota</taxon>
        <taxon>Gammaproteobacteria</taxon>
        <taxon>Oceanospirillales</taxon>
        <taxon>Oceanospirillaceae</taxon>
        <taxon>Oceanobacter</taxon>
    </lineage>
</organism>
<gene>
    <name evidence="2" type="primary">cas5e</name>
    <name evidence="2" type="ORF">WG929_06560</name>
</gene>